<sequence>MEELRSPRMGQEDTLEGRVPQIEKNKRMASGKNIMDQYADFFLENEEDLEDSAPTPVPAPTPTPQQHCSNHMMVPVDDRTRMSQTCGMEEVYQPFEHAQDEEFFLENQRDLDRENAPKPPQPPPECVHEWERVLIYGVIPGYSCSRCGAEWYHRIDD</sequence>
<dbReference type="AlphaFoldDB" id="A0A6J8CJS1"/>
<organism evidence="2 3">
    <name type="scientific">Mytilus coruscus</name>
    <name type="common">Sea mussel</name>
    <dbReference type="NCBI Taxonomy" id="42192"/>
    <lineage>
        <taxon>Eukaryota</taxon>
        <taxon>Metazoa</taxon>
        <taxon>Spiralia</taxon>
        <taxon>Lophotrochozoa</taxon>
        <taxon>Mollusca</taxon>
        <taxon>Bivalvia</taxon>
        <taxon>Autobranchia</taxon>
        <taxon>Pteriomorphia</taxon>
        <taxon>Mytilida</taxon>
        <taxon>Mytiloidea</taxon>
        <taxon>Mytilidae</taxon>
        <taxon>Mytilinae</taxon>
        <taxon>Mytilus</taxon>
    </lineage>
</organism>
<feature type="compositionally biased region" description="Basic and acidic residues" evidence="1">
    <location>
        <begin position="107"/>
        <end position="116"/>
    </location>
</feature>
<dbReference type="EMBL" id="CACVKT020005608">
    <property type="protein sequence ID" value="CAC5396295.1"/>
    <property type="molecule type" value="Genomic_DNA"/>
</dbReference>
<keyword evidence="3" id="KW-1185">Reference proteome</keyword>
<evidence type="ECO:0000313" key="2">
    <source>
        <dbReference type="EMBL" id="CAC5396295.1"/>
    </source>
</evidence>
<name>A0A6J8CJS1_MYTCO</name>
<proteinExistence type="predicted"/>
<evidence type="ECO:0000256" key="1">
    <source>
        <dbReference type="SAM" id="MobiDB-lite"/>
    </source>
</evidence>
<gene>
    <name evidence="2" type="ORF">MCOR_30871</name>
</gene>
<feature type="region of interest" description="Disordered" evidence="1">
    <location>
        <begin position="1"/>
        <end position="20"/>
    </location>
</feature>
<protein>
    <submittedName>
        <fullName evidence="2">Uncharacterized protein</fullName>
    </submittedName>
</protein>
<reference evidence="2 3" key="1">
    <citation type="submission" date="2020-06" db="EMBL/GenBank/DDBJ databases">
        <authorList>
            <person name="Li R."/>
            <person name="Bekaert M."/>
        </authorList>
    </citation>
    <scope>NUCLEOTIDE SEQUENCE [LARGE SCALE GENOMIC DNA]</scope>
    <source>
        <strain evidence="3">wild</strain>
    </source>
</reference>
<evidence type="ECO:0000313" key="3">
    <source>
        <dbReference type="Proteomes" id="UP000507470"/>
    </source>
</evidence>
<feature type="region of interest" description="Disordered" evidence="1">
    <location>
        <begin position="101"/>
        <end position="124"/>
    </location>
</feature>
<accession>A0A6J8CJS1</accession>
<feature type="region of interest" description="Disordered" evidence="1">
    <location>
        <begin position="44"/>
        <end position="71"/>
    </location>
</feature>
<dbReference type="Proteomes" id="UP000507470">
    <property type="component" value="Unassembled WGS sequence"/>
</dbReference>